<organism evidence="1 2">
    <name type="scientific">Algoriphagus iocasae</name>
    <dbReference type="NCBI Taxonomy" id="1836499"/>
    <lineage>
        <taxon>Bacteria</taxon>
        <taxon>Pseudomonadati</taxon>
        <taxon>Bacteroidota</taxon>
        <taxon>Cytophagia</taxon>
        <taxon>Cytophagales</taxon>
        <taxon>Cyclobacteriaceae</taxon>
        <taxon>Algoriphagus</taxon>
    </lineage>
</organism>
<sequence>MNKFRSWRVLKSKLLPYISTMQAYEFINNLIPPLKLSDKSGMALSWMEEIRTDILPVTDQGKFLGLIREEMIFDLNNTDTPISEIPLDNLNCWVFSDKHIYDVLRVGAEQRSNIVAVLSRENVYLGVVTMEDSIAAFADSLSIQSQGSVLVLSLYMTDYSLAEISRIVETENTKVLSSFITSDPLDDAKIKLTLKLDKPELRHIKATLERFGYKILDHYQEETGVSSEEDRIGNLLRFLDI</sequence>
<evidence type="ECO:0000313" key="2">
    <source>
        <dbReference type="Proteomes" id="UP000588604"/>
    </source>
</evidence>
<comment type="caution">
    <text evidence="1">The sequence shown here is derived from an EMBL/GenBank/DDBJ whole genome shotgun (WGS) entry which is preliminary data.</text>
</comment>
<dbReference type="InterPro" id="IPR046342">
    <property type="entry name" value="CBS_dom_sf"/>
</dbReference>
<dbReference type="Proteomes" id="UP000588604">
    <property type="component" value="Unassembled WGS sequence"/>
</dbReference>
<gene>
    <name evidence="1" type="ORF">FHS59_001808</name>
</gene>
<protein>
    <submittedName>
        <fullName evidence="1">Signal-transduction protein with cAMP-binding, CBS, and nucleotidyltransferase domain</fullName>
    </submittedName>
</protein>
<accession>A0A841MFR5</accession>
<keyword evidence="1" id="KW-0808">Transferase</keyword>
<proteinExistence type="predicted"/>
<dbReference type="Gene3D" id="3.10.580.10">
    <property type="entry name" value="CBS-domain"/>
    <property type="match status" value="1"/>
</dbReference>
<dbReference type="AlphaFoldDB" id="A0A841MFR5"/>
<dbReference type="SUPFAM" id="SSF54631">
    <property type="entry name" value="CBS-domain pair"/>
    <property type="match status" value="1"/>
</dbReference>
<dbReference type="GO" id="GO:0016740">
    <property type="term" value="F:transferase activity"/>
    <property type="evidence" value="ECO:0007669"/>
    <property type="project" value="UniProtKB-KW"/>
</dbReference>
<reference evidence="1 2" key="1">
    <citation type="submission" date="2020-08" db="EMBL/GenBank/DDBJ databases">
        <title>Genomic Encyclopedia of Type Strains, Phase IV (KMG-IV): sequencing the most valuable type-strain genomes for metagenomic binning, comparative biology and taxonomic classification.</title>
        <authorList>
            <person name="Goeker M."/>
        </authorList>
    </citation>
    <scope>NUCLEOTIDE SEQUENCE [LARGE SCALE GENOMIC DNA]</scope>
    <source>
        <strain evidence="1 2">DSM 102044</strain>
    </source>
</reference>
<evidence type="ECO:0000313" key="1">
    <source>
        <dbReference type="EMBL" id="MBB6326180.1"/>
    </source>
</evidence>
<name>A0A841MFR5_9BACT</name>
<dbReference type="CDD" id="cd17783">
    <property type="entry name" value="CBS_pair_bac"/>
    <property type="match status" value="1"/>
</dbReference>
<keyword evidence="2" id="KW-1185">Reference proteome</keyword>
<dbReference type="EMBL" id="JACIJO010000002">
    <property type="protein sequence ID" value="MBB6326180.1"/>
    <property type="molecule type" value="Genomic_DNA"/>
</dbReference>